<protein>
    <submittedName>
        <fullName evidence="1">Uncharacterized protein</fullName>
    </submittedName>
</protein>
<name>A0ABR6KWY2_9HYPH</name>
<sequence length="89" mass="10277">MILAKFIVVSSSPGFWRRLRISSYMDLRLPSRRLHRAVTHKAEIEIMAPDEKLDEIRFQEIIMLSVRMHELTDPVRRFAASATGESPAP</sequence>
<gene>
    <name evidence="1" type="ORF">GGQ99_000762</name>
</gene>
<dbReference type="EMBL" id="JACHOT010000001">
    <property type="protein sequence ID" value="MBB4649040.1"/>
    <property type="molecule type" value="Genomic_DNA"/>
</dbReference>
<dbReference type="RefSeq" id="WP_183260784.1">
    <property type="nucleotide sequence ID" value="NZ_BAAAVZ010000008.1"/>
</dbReference>
<organism evidence="1 2">
    <name type="scientific">Aminobacter niigataensis</name>
    <dbReference type="NCBI Taxonomy" id="83265"/>
    <lineage>
        <taxon>Bacteria</taxon>
        <taxon>Pseudomonadati</taxon>
        <taxon>Pseudomonadota</taxon>
        <taxon>Alphaproteobacteria</taxon>
        <taxon>Hyphomicrobiales</taxon>
        <taxon>Phyllobacteriaceae</taxon>
        <taxon>Aminobacter</taxon>
    </lineage>
</organism>
<accession>A0ABR6KWY2</accession>
<evidence type="ECO:0000313" key="2">
    <source>
        <dbReference type="Proteomes" id="UP000539538"/>
    </source>
</evidence>
<keyword evidence="2" id="KW-1185">Reference proteome</keyword>
<reference evidence="1 2" key="1">
    <citation type="submission" date="2020-08" db="EMBL/GenBank/DDBJ databases">
        <title>Genomic Encyclopedia of Type Strains, Phase IV (KMG-IV): sequencing the most valuable type-strain genomes for metagenomic binning, comparative biology and taxonomic classification.</title>
        <authorList>
            <person name="Goeker M."/>
        </authorList>
    </citation>
    <scope>NUCLEOTIDE SEQUENCE [LARGE SCALE GENOMIC DNA]</scope>
    <source>
        <strain evidence="1 2">DSM 7050</strain>
    </source>
</reference>
<comment type="caution">
    <text evidence="1">The sequence shown here is derived from an EMBL/GenBank/DDBJ whole genome shotgun (WGS) entry which is preliminary data.</text>
</comment>
<proteinExistence type="predicted"/>
<evidence type="ECO:0000313" key="1">
    <source>
        <dbReference type="EMBL" id="MBB4649040.1"/>
    </source>
</evidence>
<dbReference type="Proteomes" id="UP000539538">
    <property type="component" value="Unassembled WGS sequence"/>
</dbReference>